<organism evidence="2 3">
    <name type="scientific">Brotocaccenecus cirricatena</name>
    <dbReference type="NCBI Taxonomy" id="3064195"/>
    <lineage>
        <taxon>Bacteria</taxon>
        <taxon>Bacillati</taxon>
        <taxon>Bacillota</taxon>
        <taxon>Clostridia</taxon>
        <taxon>Eubacteriales</taxon>
        <taxon>Oscillospiraceae</taxon>
        <taxon>Brotocaccenecus</taxon>
    </lineage>
</organism>
<reference evidence="2" key="1">
    <citation type="submission" date="2021-10" db="EMBL/GenBank/DDBJ databases">
        <title>Anaerobic single-cell dispensing facilitates the cultivation of human gut bacteria.</title>
        <authorList>
            <person name="Afrizal A."/>
        </authorList>
    </citation>
    <scope>NUCLEOTIDE SEQUENCE</scope>
    <source>
        <strain evidence="2">CLA-AA-H272</strain>
    </source>
</reference>
<keyword evidence="3" id="KW-1185">Reference proteome</keyword>
<name>A0AAE3DFH3_9FIRM</name>
<dbReference type="SUPFAM" id="SSF88659">
    <property type="entry name" value="Sigma3 and sigma4 domains of RNA polymerase sigma factors"/>
    <property type="match status" value="1"/>
</dbReference>
<dbReference type="AlphaFoldDB" id="A0AAE3DFH3"/>
<evidence type="ECO:0000313" key="3">
    <source>
        <dbReference type="Proteomes" id="UP001199319"/>
    </source>
</evidence>
<evidence type="ECO:0000259" key="1">
    <source>
        <dbReference type="Pfam" id="PF08281"/>
    </source>
</evidence>
<accession>A0AAE3DFH3</accession>
<dbReference type="Gene3D" id="1.10.10.10">
    <property type="entry name" value="Winged helix-like DNA-binding domain superfamily/Winged helix DNA-binding domain"/>
    <property type="match status" value="1"/>
</dbReference>
<proteinExistence type="predicted"/>
<dbReference type="RefSeq" id="WP_302929811.1">
    <property type="nucleotide sequence ID" value="NZ_JAJEPW010000061.1"/>
</dbReference>
<dbReference type="GO" id="GO:0016987">
    <property type="term" value="F:sigma factor activity"/>
    <property type="evidence" value="ECO:0007669"/>
    <property type="project" value="InterPro"/>
</dbReference>
<dbReference type="InterPro" id="IPR013324">
    <property type="entry name" value="RNA_pol_sigma_r3/r4-like"/>
</dbReference>
<dbReference type="GO" id="GO:0006352">
    <property type="term" value="P:DNA-templated transcription initiation"/>
    <property type="evidence" value="ECO:0007669"/>
    <property type="project" value="InterPro"/>
</dbReference>
<protein>
    <recommendedName>
        <fullName evidence="1">RNA polymerase sigma factor 70 region 4 type 2 domain-containing protein</fullName>
    </recommendedName>
</protein>
<sequence>MGFNYGLEKRKFTEEWKKLYSEYKAAGMSEEDIQDIYAFDLNVFRKNRTEFQRTQPLSESSCDDGIEQGESMSALLKKFSSALSVCDKYSFQSDPRFAWVDEMENDELYRKIISLPERDIDLLTLIAFEGYSQREVAEIRGIAPAAICKKIAKLKKLLYGG</sequence>
<dbReference type="GO" id="GO:0003677">
    <property type="term" value="F:DNA binding"/>
    <property type="evidence" value="ECO:0007669"/>
    <property type="project" value="InterPro"/>
</dbReference>
<dbReference type="Pfam" id="PF08281">
    <property type="entry name" value="Sigma70_r4_2"/>
    <property type="match status" value="1"/>
</dbReference>
<comment type="caution">
    <text evidence="2">The sequence shown here is derived from an EMBL/GenBank/DDBJ whole genome shotgun (WGS) entry which is preliminary data.</text>
</comment>
<gene>
    <name evidence="2" type="ORF">LKD37_14250</name>
</gene>
<feature type="domain" description="RNA polymerase sigma factor 70 region 4 type 2" evidence="1">
    <location>
        <begin position="107"/>
        <end position="156"/>
    </location>
</feature>
<dbReference type="InterPro" id="IPR036388">
    <property type="entry name" value="WH-like_DNA-bd_sf"/>
</dbReference>
<dbReference type="EMBL" id="JAJEPW010000061">
    <property type="protein sequence ID" value="MCC2130655.1"/>
    <property type="molecule type" value="Genomic_DNA"/>
</dbReference>
<dbReference type="InterPro" id="IPR013249">
    <property type="entry name" value="RNA_pol_sigma70_r4_t2"/>
</dbReference>
<evidence type="ECO:0000313" key="2">
    <source>
        <dbReference type="EMBL" id="MCC2130655.1"/>
    </source>
</evidence>
<dbReference type="Proteomes" id="UP001199319">
    <property type="component" value="Unassembled WGS sequence"/>
</dbReference>